<feature type="domain" description="DUF7730" evidence="1">
    <location>
        <begin position="6"/>
        <end position="161"/>
    </location>
</feature>
<protein>
    <recommendedName>
        <fullName evidence="1">DUF7730 domain-containing protein</fullName>
    </recommendedName>
</protein>
<dbReference type="InterPro" id="IPR038883">
    <property type="entry name" value="AN11006-like"/>
</dbReference>
<keyword evidence="3" id="KW-1185">Reference proteome</keyword>
<dbReference type="Proteomes" id="UP000179179">
    <property type="component" value="Unassembled WGS sequence"/>
</dbReference>
<evidence type="ECO:0000313" key="2">
    <source>
        <dbReference type="EMBL" id="OGM49946.1"/>
    </source>
</evidence>
<dbReference type="InterPro" id="IPR056632">
    <property type="entry name" value="DUF7730"/>
</dbReference>
<name>A0A1F8ADW9_9EURO</name>
<accession>A0A1F8ADW9</accession>
<dbReference type="PANTHER" id="PTHR42085">
    <property type="entry name" value="F-BOX DOMAIN-CONTAINING PROTEIN"/>
    <property type="match status" value="1"/>
</dbReference>
<dbReference type="GeneID" id="34444859"/>
<reference evidence="2 3" key="1">
    <citation type="journal article" date="2016" name="Genome Biol. Evol.">
        <title>Draft genome sequence of an aflatoxigenic Aspergillus species, A. bombycis.</title>
        <authorList>
            <person name="Moore G.G."/>
            <person name="Mack B.M."/>
            <person name="Beltz S.B."/>
            <person name="Gilbert M.K."/>
        </authorList>
    </citation>
    <scope>NUCLEOTIDE SEQUENCE [LARGE SCALE GENOMIC DNA]</scope>
    <source>
        <strain evidence="3">NRRL 26010</strain>
    </source>
</reference>
<dbReference type="OrthoDB" id="5272396at2759"/>
<sequence>MSHKSPPLFLQLPPELRFEVYRHLFGIAPDTRLRVGEACLDSDLPHSTETSIRLSKAFEVYVHIPSTPNASDYAEMDVKHFSAKEQSKQRIYREHRHLFLAILATCKTIYEEAMPFFYSSAFFAVSGNIAKATNWLYDIGSRRSRHIRRLSFHFRSKALSECFSNQNNMQILAEQLAYMDRFDVVELLITDTRLEEELLSFAEAESQGIRQYAVSRRPCEPLVLYGIEQLEAVPRLGCVRIVGRLDKLLLYAEDKEYLQAIAEGRKPAGLGKEDCHRPAVELVQL</sequence>
<proteinExistence type="predicted"/>
<dbReference type="PANTHER" id="PTHR42085:SF2">
    <property type="entry name" value="F-BOX DOMAIN-CONTAINING PROTEIN"/>
    <property type="match status" value="1"/>
</dbReference>
<evidence type="ECO:0000313" key="3">
    <source>
        <dbReference type="Proteomes" id="UP000179179"/>
    </source>
</evidence>
<dbReference type="Pfam" id="PF24864">
    <property type="entry name" value="DUF7730"/>
    <property type="match status" value="1"/>
</dbReference>
<organism evidence="2 3">
    <name type="scientific">Aspergillus bombycis</name>
    <dbReference type="NCBI Taxonomy" id="109264"/>
    <lineage>
        <taxon>Eukaryota</taxon>
        <taxon>Fungi</taxon>
        <taxon>Dikarya</taxon>
        <taxon>Ascomycota</taxon>
        <taxon>Pezizomycotina</taxon>
        <taxon>Eurotiomycetes</taxon>
        <taxon>Eurotiomycetidae</taxon>
        <taxon>Eurotiales</taxon>
        <taxon>Aspergillaceae</taxon>
        <taxon>Aspergillus</taxon>
    </lineage>
</organism>
<dbReference type="AlphaFoldDB" id="A0A1F8ADW9"/>
<gene>
    <name evidence="2" type="ORF">ABOM_001469</name>
</gene>
<dbReference type="EMBL" id="LYCR01000006">
    <property type="protein sequence ID" value="OGM49946.1"/>
    <property type="molecule type" value="Genomic_DNA"/>
</dbReference>
<comment type="caution">
    <text evidence="2">The sequence shown here is derived from an EMBL/GenBank/DDBJ whole genome shotgun (WGS) entry which is preliminary data.</text>
</comment>
<dbReference type="RefSeq" id="XP_022393663.1">
    <property type="nucleotide sequence ID" value="XM_022528599.1"/>
</dbReference>
<evidence type="ECO:0000259" key="1">
    <source>
        <dbReference type="Pfam" id="PF24864"/>
    </source>
</evidence>